<evidence type="ECO:0000313" key="4">
    <source>
        <dbReference type="Proteomes" id="UP001207294"/>
    </source>
</evidence>
<dbReference type="Pfam" id="PF11575">
    <property type="entry name" value="FhuF_C"/>
    <property type="match status" value="1"/>
</dbReference>
<reference evidence="3 4" key="1">
    <citation type="submission" date="2022-10" db="EMBL/GenBank/DDBJ databases">
        <title>Characterization of Pseudomonas capsici strains from pepper and tomato in Georgia.</title>
        <authorList>
            <person name="Zhao M."/>
            <person name="Dutta B."/>
        </authorList>
    </citation>
    <scope>NUCLEOTIDE SEQUENCE [LARGE SCALE GENOMIC DNA]</scope>
    <source>
        <strain evidence="3 4">Pc20-5</strain>
    </source>
</reference>
<dbReference type="InterPro" id="IPR008090">
    <property type="entry name" value="Fe_iron_reduct"/>
</dbReference>
<dbReference type="Proteomes" id="UP001207294">
    <property type="component" value="Unassembled WGS sequence"/>
</dbReference>
<proteinExistence type="predicted"/>
<name>A0ABT3C3Q9_9PSED</name>
<accession>A0ABT3C3Q9</accession>
<gene>
    <name evidence="3" type="primary">fhuF</name>
    <name evidence="3" type="ORF">OH718_24330</name>
</gene>
<dbReference type="EMBL" id="JAOXML010000033">
    <property type="protein sequence ID" value="MCV4379733.1"/>
    <property type="molecule type" value="Genomic_DNA"/>
</dbReference>
<evidence type="ECO:0000313" key="3">
    <source>
        <dbReference type="EMBL" id="MCV4379733.1"/>
    </source>
</evidence>
<comment type="caution">
    <text evidence="3">The sequence shown here is derived from an EMBL/GenBank/DDBJ whole genome shotgun (WGS) entry which is preliminary data.</text>
</comment>
<organism evidence="3 4">
    <name type="scientific">Pseudomonas capsici</name>
    <dbReference type="NCBI Taxonomy" id="2810614"/>
    <lineage>
        <taxon>Bacteria</taxon>
        <taxon>Pseudomonadati</taxon>
        <taxon>Pseudomonadota</taxon>
        <taxon>Gammaproteobacteria</taxon>
        <taxon>Pseudomonadales</taxon>
        <taxon>Pseudomonadaceae</taxon>
        <taxon>Pseudomonas</taxon>
    </lineage>
</organism>
<keyword evidence="4" id="KW-1185">Reference proteome</keyword>
<evidence type="ECO:0000259" key="2">
    <source>
        <dbReference type="Pfam" id="PF11575"/>
    </source>
</evidence>
<protein>
    <submittedName>
        <fullName evidence="3">Siderophore-iron reductase FhuF</fullName>
    </submittedName>
</protein>
<sequence>MFHPGLAAHSGTAMSALFAGPLQRFGQTLLAADHPGPVRTLPDLLQRKSLDALLSGLYGPQLMADHLPVLVSQWAKYYFMQVIAPPVVASLVYRWHWPLHLDQVALALDERGVPTGLKLLGEGAVYQVLPVDPFERFAGLLDDNLQPFIDALSTYGGLSSSVLWCSAGDYLERCLVQLGECSEVSLEAGQALLAVRLRPDGRRNPLFRAVTHVGQRRRRRTCCLSYQVEWVGRCEHCPLPG</sequence>
<dbReference type="InterPro" id="IPR024726">
    <property type="entry name" value="FhuF_C"/>
</dbReference>
<dbReference type="PRINTS" id="PR01714">
    <property type="entry name" value="2FE2SRDCTASE"/>
</dbReference>
<dbReference type="Pfam" id="PF06276">
    <property type="entry name" value="FhuF"/>
    <property type="match status" value="1"/>
</dbReference>
<feature type="domain" description="Ferric siderophore reductase C-terminal" evidence="2">
    <location>
        <begin position="219"/>
        <end position="239"/>
    </location>
</feature>
<dbReference type="RefSeq" id="WP_117181074.1">
    <property type="nucleotide sequence ID" value="NZ_JAFGZD010000032.1"/>
</dbReference>
<evidence type="ECO:0000259" key="1">
    <source>
        <dbReference type="Pfam" id="PF06276"/>
    </source>
</evidence>
<dbReference type="NCBIfam" id="TIGR03951">
    <property type="entry name" value="Fe_III_red_FhuF"/>
    <property type="match status" value="1"/>
</dbReference>
<feature type="domain" description="Aerobactin siderophore biosynthesis IucA/IucC-like C-terminal" evidence="1">
    <location>
        <begin position="72"/>
        <end position="210"/>
    </location>
</feature>
<dbReference type="GeneID" id="93564243"/>
<dbReference type="InterPro" id="IPR022770">
    <property type="entry name" value="IucA/IucC-like_C"/>
</dbReference>